<name>A0AAD2D4M3_EUPCR</name>
<feature type="region of interest" description="Disordered" evidence="1">
    <location>
        <begin position="473"/>
        <end position="499"/>
    </location>
</feature>
<sequence>MNSLNLENESCFPSCRKSNNDDLLIFQSQNSFDSAKDKRLEFQNEYEFNSEYLKNTPYEHSRNKNPKSFISNPKIYKTRQDHNSYTYQISKSYSKKSANKDPSTTSSLINVLTEFKRLKNEKNTQKKQPRIRLYQPLRRVDIGDSLFRLQRVSIKPLGEKKLRFIRNSRHCSLSSAVVGSEVDQNKGRIGLQGYSLPSSGKVKACGRNEYSVNLENYGQPLDRSKRGDLCRTMEDNNEYNLSKIGMTETKAIERDVMDELELFPSLKRSLDAMSQRKSISKDSLSPSAKKSSVCYPSAHNKVKIQKLSKRQKEEKERLRLANKSAVVQLNYSKKIFRKDSMPQIPKFSKDSNNAGITNGRYQDQDSASPALRSSQINNKLPKIEFEFIDESFDLVKKSSQEILKLRKQLMITAQFEKIKARNKQNAYIELFKEYNELAKTHQGRNNPYDDAVDFLITNRHTLVGMKQDSAKIKKNPYLKQKESQKKPKDIEPEIKPPVLSPEQIQEARLLRYGRNLAKQLRLDKHKVRHEPRQSIMFD</sequence>
<accession>A0AAD2D4M3</accession>
<evidence type="ECO:0000313" key="3">
    <source>
        <dbReference type="Proteomes" id="UP001295684"/>
    </source>
</evidence>
<feature type="compositionally biased region" description="Polar residues" evidence="1">
    <location>
        <begin position="350"/>
        <end position="373"/>
    </location>
</feature>
<evidence type="ECO:0000313" key="2">
    <source>
        <dbReference type="EMBL" id="CAI2379388.1"/>
    </source>
</evidence>
<dbReference type="EMBL" id="CAMPGE010021229">
    <property type="protein sequence ID" value="CAI2379388.1"/>
    <property type="molecule type" value="Genomic_DNA"/>
</dbReference>
<dbReference type="Proteomes" id="UP001295684">
    <property type="component" value="Unassembled WGS sequence"/>
</dbReference>
<reference evidence="2" key="1">
    <citation type="submission" date="2023-07" db="EMBL/GenBank/DDBJ databases">
        <authorList>
            <consortium name="AG Swart"/>
            <person name="Singh M."/>
            <person name="Singh A."/>
            <person name="Seah K."/>
            <person name="Emmerich C."/>
        </authorList>
    </citation>
    <scope>NUCLEOTIDE SEQUENCE</scope>
    <source>
        <strain evidence="2">DP1</strain>
    </source>
</reference>
<dbReference type="AlphaFoldDB" id="A0AAD2D4M3"/>
<proteinExistence type="predicted"/>
<evidence type="ECO:0000256" key="1">
    <source>
        <dbReference type="SAM" id="MobiDB-lite"/>
    </source>
</evidence>
<gene>
    <name evidence="2" type="ORF">ECRASSUSDP1_LOCUS20798</name>
</gene>
<protein>
    <submittedName>
        <fullName evidence="2">Uncharacterized protein</fullName>
    </submittedName>
</protein>
<feature type="region of interest" description="Disordered" evidence="1">
    <location>
        <begin position="343"/>
        <end position="373"/>
    </location>
</feature>
<feature type="compositionally biased region" description="Basic and acidic residues" evidence="1">
    <location>
        <begin position="479"/>
        <end position="494"/>
    </location>
</feature>
<comment type="caution">
    <text evidence="2">The sequence shown here is derived from an EMBL/GenBank/DDBJ whole genome shotgun (WGS) entry which is preliminary data.</text>
</comment>
<keyword evidence="3" id="KW-1185">Reference proteome</keyword>
<organism evidence="2 3">
    <name type="scientific">Euplotes crassus</name>
    <dbReference type="NCBI Taxonomy" id="5936"/>
    <lineage>
        <taxon>Eukaryota</taxon>
        <taxon>Sar</taxon>
        <taxon>Alveolata</taxon>
        <taxon>Ciliophora</taxon>
        <taxon>Intramacronucleata</taxon>
        <taxon>Spirotrichea</taxon>
        <taxon>Hypotrichia</taxon>
        <taxon>Euplotida</taxon>
        <taxon>Euplotidae</taxon>
        <taxon>Moneuplotes</taxon>
    </lineage>
</organism>